<dbReference type="PANTHER" id="PTHR36027:SF1">
    <property type="entry name" value="MEIOSIS-SPECIFIC PROTEIN ASY3"/>
    <property type="match status" value="1"/>
</dbReference>
<feature type="region of interest" description="Disordered" evidence="2">
    <location>
        <begin position="224"/>
        <end position="346"/>
    </location>
</feature>
<protein>
    <recommendedName>
        <fullName evidence="3">Meiosis-specific protein ASY3-like coiled-coil domain-containing protein</fullName>
    </recommendedName>
</protein>
<name>A0AAN9IL05_CLITE</name>
<feature type="compositionally biased region" description="Basic and acidic residues" evidence="2">
    <location>
        <begin position="553"/>
        <end position="575"/>
    </location>
</feature>
<feature type="compositionally biased region" description="Polar residues" evidence="2">
    <location>
        <begin position="224"/>
        <end position="238"/>
    </location>
</feature>
<feature type="region of interest" description="Disordered" evidence="2">
    <location>
        <begin position="521"/>
        <end position="575"/>
    </location>
</feature>
<feature type="domain" description="Meiosis-specific protein ASY3-like coiled-coil" evidence="3">
    <location>
        <begin position="15"/>
        <end position="768"/>
    </location>
</feature>
<dbReference type="InterPro" id="IPR037731">
    <property type="entry name" value="ASY3-like"/>
</dbReference>
<dbReference type="InterPro" id="IPR046845">
    <property type="entry name" value="ASY3-like_CC"/>
</dbReference>
<feature type="coiled-coil region" evidence="1">
    <location>
        <begin position="707"/>
        <end position="770"/>
    </location>
</feature>
<evidence type="ECO:0000259" key="3">
    <source>
        <dbReference type="Pfam" id="PF20435"/>
    </source>
</evidence>
<proteinExistence type="predicted"/>
<feature type="compositionally biased region" description="Basic residues" evidence="2">
    <location>
        <begin position="278"/>
        <end position="299"/>
    </location>
</feature>
<comment type="caution">
    <text evidence="4">The sequence shown here is derived from an EMBL/GenBank/DDBJ whole genome shotgun (WGS) entry which is preliminary data.</text>
</comment>
<keyword evidence="1" id="KW-0175">Coiled coil</keyword>
<feature type="region of interest" description="Disordered" evidence="2">
    <location>
        <begin position="589"/>
        <end position="613"/>
    </location>
</feature>
<dbReference type="EMBL" id="JAYKXN010000006">
    <property type="protein sequence ID" value="KAK7278111.1"/>
    <property type="molecule type" value="Genomic_DNA"/>
</dbReference>
<evidence type="ECO:0000313" key="4">
    <source>
        <dbReference type="EMBL" id="KAK7278111.1"/>
    </source>
</evidence>
<dbReference type="Pfam" id="PF20435">
    <property type="entry name" value="ASY3-like"/>
    <property type="match status" value="1"/>
</dbReference>
<evidence type="ECO:0000256" key="2">
    <source>
        <dbReference type="SAM" id="MobiDB-lite"/>
    </source>
</evidence>
<feature type="compositionally biased region" description="Basic and acidic residues" evidence="2">
    <location>
        <begin position="239"/>
        <end position="258"/>
    </location>
</feature>
<dbReference type="AlphaFoldDB" id="A0AAN9IL05"/>
<organism evidence="4 5">
    <name type="scientific">Clitoria ternatea</name>
    <name type="common">Butterfly pea</name>
    <dbReference type="NCBI Taxonomy" id="43366"/>
    <lineage>
        <taxon>Eukaryota</taxon>
        <taxon>Viridiplantae</taxon>
        <taxon>Streptophyta</taxon>
        <taxon>Embryophyta</taxon>
        <taxon>Tracheophyta</taxon>
        <taxon>Spermatophyta</taxon>
        <taxon>Magnoliopsida</taxon>
        <taxon>eudicotyledons</taxon>
        <taxon>Gunneridae</taxon>
        <taxon>Pentapetalae</taxon>
        <taxon>rosids</taxon>
        <taxon>fabids</taxon>
        <taxon>Fabales</taxon>
        <taxon>Fabaceae</taxon>
        <taxon>Papilionoideae</taxon>
        <taxon>50 kb inversion clade</taxon>
        <taxon>NPAAA clade</taxon>
        <taxon>indigoferoid/millettioid clade</taxon>
        <taxon>Phaseoleae</taxon>
        <taxon>Clitoria</taxon>
    </lineage>
</organism>
<dbReference type="Proteomes" id="UP001359559">
    <property type="component" value="Unassembled WGS sequence"/>
</dbReference>
<dbReference type="PANTHER" id="PTHR36027">
    <property type="entry name" value="MEIOSIS-SPECIFIC PROTEIN ASY3"/>
    <property type="match status" value="1"/>
</dbReference>
<accession>A0AAN9IL05</accession>
<keyword evidence="5" id="KW-1185">Reference proteome</keyword>
<feature type="compositionally biased region" description="Polar residues" evidence="2">
    <location>
        <begin position="593"/>
        <end position="605"/>
    </location>
</feature>
<gene>
    <name evidence="4" type="ORF">RJT34_23136</name>
</gene>
<feature type="compositionally biased region" description="Basic and acidic residues" evidence="2">
    <location>
        <begin position="525"/>
        <end position="546"/>
    </location>
</feature>
<feature type="compositionally biased region" description="Low complexity" evidence="2">
    <location>
        <begin position="464"/>
        <end position="478"/>
    </location>
</feature>
<feature type="region of interest" description="Disordered" evidence="2">
    <location>
        <begin position="464"/>
        <end position="493"/>
    </location>
</feature>
<reference evidence="4 5" key="1">
    <citation type="submission" date="2024-01" db="EMBL/GenBank/DDBJ databases">
        <title>The genomes of 5 underutilized Papilionoideae crops provide insights into root nodulation and disease resistance.</title>
        <authorList>
            <person name="Yuan L."/>
        </authorList>
    </citation>
    <scope>NUCLEOTIDE SEQUENCE [LARGE SCALE GENOMIC DNA]</scope>
    <source>
        <strain evidence="4">LY-2023</strain>
        <tissue evidence="4">Leaf</tissue>
    </source>
</reference>
<evidence type="ECO:0000313" key="5">
    <source>
        <dbReference type="Proteomes" id="UP001359559"/>
    </source>
</evidence>
<sequence length="795" mass="88354">MDVEARQVLHDEQTSDCRSFRDNIYPSSQTRKISIGIMADSKAGTRNGAVKGNGAVMPSAERVISNVGNFIGEKSKAEGVTTSVNIKQNGSSEAVKCSWISKSFYQRTPISEVILQANQASSLLVSPGGRAKPNVIECAAGKHSVQLFSYQTSTFPSDDYKKFDADAGRRKGRNDRAIERVKEFTFTTAQEVLVSDKTDPADNINRTENRTENLRMKLCQILGTTSSPKSQHSGSHTNNMDEERLPPEQHLNPKENKSARSRQNSDTIETDSENPDHTHKRPVTRSWSRKRTSSKKQPGKGKSGLASKYTDKHGGKSIFSFDESGTGRHGVFPNDGSLKKKNQRKKSKFEQHKIFLTENDASDILHHNTSKTDVPLDGGTSFSLGKKMGGFTDCLPDYQTKCLQTENINQEKEFYKPPIVNNTDQQGEREALANGNQQEYGSNPVIQNVANSQDNFQSPTFQLKTPILSSSPSPISKTGQKENVSSPASTERRYSLGSIRSLRTFQASEPVFSGLEELRQSYGMEEPKSSIPSKDKSSETEKKEQDGSSDSSAEERNSEGSHEGSGERHTSKRENCSLRPIKRLCKHEGIKFNDSSPASASSKGTGDSDWIGEASEQNQDGFVRAVELLALELGKVHSKLKSMTSQKSSEILKSAAEDMHLQLQNVHSQILTDMGKLTNLSKSKRKRLETKFEDQQKQLRLICNRFKEEVNLHLQDCRSTVEDLEADQIEIKGVMERKRVAHKKLLSQVEEAVEIKLNDAQRKIRDTQEAKGEGKTATIEAGCSYVLERGHTKLI</sequence>
<dbReference type="GO" id="GO:0051321">
    <property type="term" value="P:meiotic cell cycle"/>
    <property type="evidence" value="ECO:0007669"/>
    <property type="project" value="InterPro"/>
</dbReference>
<evidence type="ECO:0000256" key="1">
    <source>
        <dbReference type="SAM" id="Coils"/>
    </source>
</evidence>